<keyword evidence="4" id="KW-0146">Chitin degradation</keyword>
<dbReference type="EC" id="3.2.1.14" evidence="2"/>
<dbReference type="Pfam" id="PF00704">
    <property type="entry name" value="Glyco_hydro_18"/>
    <property type="match status" value="1"/>
</dbReference>
<dbReference type="PROSITE" id="PS51910">
    <property type="entry name" value="GH18_2"/>
    <property type="match status" value="1"/>
</dbReference>
<dbReference type="InterPro" id="IPR029070">
    <property type="entry name" value="Chitinase_insertion_sf"/>
</dbReference>
<dbReference type="EMBL" id="SDMK01000001">
    <property type="protein sequence ID" value="RXS97022.1"/>
    <property type="molecule type" value="Genomic_DNA"/>
</dbReference>
<keyword evidence="8" id="KW-0732">Signal</keyword>
<dbReference type="GO" id="GO:0008061">
    <property type="term" value="F:chitin binding"/>
    <property type="evidence" value="ECO:0007669"/>
    <property type="project" value="InterPro"/>
</dbReference>
<dbReference type="GO" id="GO:0008843">
    <property type="term" value="F:endochitinase activity"/>
    <property type="evidence" value="ECO:0007669"/>
    <property type="project" value="UniProtKB-EC"/>
</dbReference>
<feature type="chain" id="PRO_5020650855" description="chitinase" evidence="8">
    <location>
        <begin position="33"/>
        <end position="386"/>
    </location>
</feature>
<feature type="signal peptide" evidence="8">
    <location>
        <begin position="1"/>
        <end position="32"/>
    </location>
</feature>
<keyword evidence="5 6" id="KW-0326">Glycosidase</keyword>
<reference evidence="10 11" key="1">
    <citation type="journal article" date="2016" name="Int. J. Syst. Evol. Microbiol.">
        <title>Acidipila dinghuensis sp. nov., an acidobacterium isolated from forest soil.</title>
        <authorList>
            <person name="Jiang Y.W."/>
            <person name="Wang J."/>
            <person name="Chen M.H."/>
            <person name="Lv Y.Y."/>
            <person name="Qiu L.H."/>
        </authorList>
    </citation>
    <scope>NUCLEOTIDE SEQUENCE [LARGE SCALE GENOMIC DNA]</scope>
    <source>
        <strain evidence="10 11">DHOF10</strain>
    </source>
</reference>
<dbReference type="InterPro" id="IPR011583">
    <property type="entry name" value="Chitinase_II/V-like_cat"/>
</dbReference>
<evidence type="ECO:0000256" key="6">
    <source>
        <dbReference type="RuleBase" id="RU000489"/>
    </source>
</evidence>
<evidence type="ECO:0000256" key="8">
    <source>
        <dbReference type="SAM" id="SignalP"/>
    </source>
</evidence>
<evidence type="ECO:0000313" key="10">
    <source>
        <dbReference type="EMBL" id="RXS97022.1"/>
    </source>
</evidence>
<dbReference type="InterPro" id="IPR001579">
    <property type="entry name" value="Glyco_hydro_18_chit_AS"/>
</dbReference>
<dbReference type="GO" id="GO:0005975">
    <property type="term" value="P:carbohydrate metabolic process"/>
    <property type="evidence" value="ECO:0007669"/>
    <property type="project" value="InterPro"/>
</dbReference>
<dbReference type="InterPro" id="IPR017853">
    <property type="entry name" value="GH"/>
</dbReference>
<evidence type="ECO:0000259" key="9">
    <source>
        <dbReference type="PROSITE" id="PS51910"/>
    </source>
</evidence>
<dbReference type="AlphaFoldDB" id="A0A4V1NVT3"/>
<comment type="caution">
    <text evidence="10">The sequence shown here is derived from an EMBL/GenBank/DDBJ whole genome shotgun (WGS) entry which is preliminary data.</text>
</comment>
<proteinExistence type="inferred from homology"/>
<sequence length="386" mass="42822">MLATHRFSEAVLFQRIASLAVLAAAFSPFAPAQSRGEQIIGYVFPQEQRLQPGDISPTAMTRINFAFAKLDDNRMVPGRPVDADNLATLVALKKQNPSLAILVSVGGWSWSGGFSSMALTRQNRSAFIESAVEFLTKYNLDGLDIDWEYPAMEGATKHFRPEDTQNYTLLLKECRERFDAEQAKLHRRLYLSIAAGGDQSFIDHTQMAEVQKYVDTVNLMAYDFYEPGDGAGTGHHAPLFTNPDDPKKISGAQTVENYEHAGVPAEKLVLGLPFYGHAWGNVAAKNHGLYQPGKVIPNVYASYGNITGTMIGKGYTRYWDKTASVPYLYSEEKHVFVSYDDPESLALKCKFALEHHLAGVMFWDYESDPSHALLDAVDRSIHAGAK</sequence>
<evidence type="ECO:0000256" key="3">
    <source>
        <dbReference type="ARBA" id="ARBA00022801"/>
    </source>
</evidence>
<dbReference type="SUPFAM" id="SSF54556">
    <property type="entry name" value="Chitinase insertion domain"/>
    <property type="match status" value="1"/>
</dbReference>
<evidence type="ECO:0000256" key="5">
    <source>
        <dbReference type="ARBA" id="ARBA00023295"/>
    </source>
</evidence>
<gene>
    <name evidence="10" type="ORF">ESZ00_03585</name>
</gene>
<keyword evidence="3 6" id="KW-0378">Hydrolase</keyword>
<dbReference type="PANTHER" id="PTHR11177">
    <property type="entry name" value="CHITINASE"/>
    <property type="match status" value="1"/>
</dbReference>
<dbReference type="OrthoDB" id="9775889at2"/>
<dbReference type="Gene3D" id="3.10.50.10">
    <property type="match status" value="1"/>
</dbReference>
<dbReference type="SUPFAM" id="SSF51445">
    <property type="entry name" value="(Trans)glycosidases"/>
    <property type="match status" value="1"/>
</dbReference>
<protein>
    <recommendedName>
        <fullName evidence="2">chitinase</fullName>
        <ecNumber evidence="2">3.2.1.14</ecNumber>
    </recommendedName>
</protein>
<dbReference type="CDD" id="cd06548">
    <property type="entry name" value="GH18_chitinase"/>
    <property type="match status" value="1"/>
</dbReference>
<keyword evidence="4" id="KW-0624">Polysaccharide degradation</keyword>
<dbReference type="SMART" id="SM00636">
    <property type="entry name" value="Glyco_18"/>
    <property type="match status" value="1"/>
</dbReference>
<comment type="catalytic activity">
    <reaction evidence="1">
        <text>Random endo-hydrolysis of N-acetyl-beta-D-glucosaminide (1-&gt;4)-beta-linkages in chitin and chitodextrins.</text>
        <dbReference type="EC" id="3.2.1.14"/>
    </reaction>
</comment>
<dbReference type="InterPro" id="IPR001223">
    <property type="entry name" value="Glyco_hydro18_cat"/>
</dbReference>
<dbReference type="Gene3D" id="3.20.20.80">
    <property type="entry name" value="Glycosidases"/>
    <property type="match status" value="1"/>
</dbReference>
<comment type="similarity">
    <text evidence="7">Belongs to the glycosyl hydrolase 18 family.</text>
</comment>
<dbReference type="InterPro" id="IPR050314">
    <property type="entry name" value="Glycosyl_Hydrlase_18"/>
</dbReference>
<keyword evidence="4" id="KW-0119">Carbohydrate metabolism</keyword>
<dbReference type="PANTHER" id="PTHR11177:SF317">
    <property type="entry name" value="CHITINASE 12-RELATED"/>
    <property type="match status" value="1"/>
</dbReference>
<evidence type="ECO:0000256" key="4">
    <source>
        <dbReference type="ARBA" id="ARBA00023024"/>
    </source>
</evidence>
<evidence type="ECO:0000256" key="2">
    <source>
        <dbReference type="ARBA" id="ARBA00012729"/>
    </source>
</evidence>
<evidence type="ECO:0000256" key="7">
    <source>
        <dbReference type="RuleBase" id="RU004453"/>
    </source>
</evidence>
<name>A0A4V1NVT3_9BACT</name>
<accession>A0A4V1NVT3</accession>
<organism evidence="10 11">
    <name type="scientific">Silvibacterium dinghuense</name>
    <dbReference type="NCBI Taxonomy" id="1560006"/>
    <lineage>
        <taxon>Bacteria</taxon>
        <taxon>Pseudomonadati</taxon>
        <taxon>Acidobacteriota</taxon>
        <taxon>Terriglobia</taxon>
        <taxon>Terriglobales</taxon>
        <taxon>Acidobacteriaceae</taxon>
        <taxon>Silvibacterium</taxon>
    </lineage>
</organism>
<evidence type="ECO:0000313" key="11">
    <source>
        <dbReference type="Proteomes" id="UP000290253"/>
    </source>
</evidence>
<dbReference type="PROSITE" id="PS01095">
    <property type="entry name" value="GH18_1"/>
    <property type="match status" value="1"/>
</dbReference>
<keyword evidence="11" id="KW-1185">Reference proteome</keyword>
<dbReference type="GO" id="GO:0006032">
    <property type="term" value="P:chitin catabolic process"/>
    <property type="evidence" value="ECO:0007669"/>
    <property type="project" value="UniProtKB-KW"/>
</dbReference>
<evidence type="ECO:0000256" key="1">
    <source>
        <dbReference type="ARBA" id="ARBA00000822"/>
    </source>
</evidence>
<dbReference type="Proteomes" id="UP000290253">
    <property type="component" value="Unassembled WGS sequence"/>
</dbReference>
<feature type="domain" description="GH18" evidence="9">
    <location>
        <begin position="37"/>
        <end position="384"/>
    </location>
</feature>